<dbReference type="Proteomes" id="UP000265520">
    <property type="component" value="Unassembled WGS sequence"/>
</dbReference>
<comment type="caution">
    <text evidence="1">The sequence shown here is derived from an EMBL/GenBank/DDBJ whole genome shotgun (WGS) entry which is preliminary data.</text>
</comment>
<dbReference type="AlphaFoldDB" id="A0A392VDC1"/>
<accession>A0A392VDC1</accession>
<evidence type="ECO:0000313" key="2">
    <source>
        <dbReference type="Proteomes" id="UP000265520"/>
    </source>
</evidence>
<proteinExistence type="predicted"/>
<protein>
    <submittedName>
        <fullName evidence="1">Uncharacterized protein</fullName>
    </submittedName>
</protein>
<organism evidence="1 2">
    <name type="scientific">Trifolium medium</name>
    <dbReference type="NCBI Taxonomy" id="97028"/>
    <lineage>
        <taxon>Eukaryota</taxon>
        <taxon>Viridiplantae</taxon>
        <taxon>Streptophyta</taxon>
        <taxon>Embryophyta</taxon>
        <taxon>Tracheophyta</taxon>
        <taxon>Spermatophyta</taxon>
        <taxon>Magnoliopsida</taxon>
        <taxon>eudicotyledons</taxon>
        <taxon>Gunneridae</taxon>
        <taxon>Pentapetalae</taxon>
        <taxon>rosids</taxon>
        <taxon>fabids</taxon>
        <taxon>Fabales</taxon>
        <taxon>Fabaceae</taxon>
        <taxon>Papilionoideae</taxon>
        <taxon>50 kb inversion clade</taxon>
        <taxon>NPAAA clade</taxon>
        <taxon>Hologalegina</taxon>
        <taxon>IRL clade</taxon>
        <taxon>Trifolieae</taxon>
        <taxon>Trifolium</taxon>
    </lineage>
</organism>
<sequence length="22" mass="2531">TLMYKYGQINNPVDQSCVAEAW</sequence>
<keyword evidence="2" id="KW-1185">Reference proteome</keyword>
<name>A0A392VDC1_9FABA</name>
<feature type="non-terminal residue" evidence="1">
    <location>
        <position position="1"/>
    </location>
</feature>
<reference evidence="1 2" key="1">
    <citation type="journal article" date="2018" name="Front. Plant Sci.">
        <title>Red Clover (Trifolium pratense) and Zigzag Clover (T. medium) - A Picture of Genomic Similarities and Differences.</title>
        <authorList>
            <person name="Dluhosova J."/>
            <person name="Istvanek J."/>
            <person name="Nedelnik J."/>
            <person name="Repkova J."/>
        </authorList>
    </citation>
    <scope>NUCLEOTIDE SEQUENCE [LARGE SCALE GENOMIC DNA]</scope>
    <source>
        <strain evidence="2">cv. 10/8</strain>
        <tissue evidence="1">Leaf</tissue>
    </source>
</reference>
<dbReference type="EMBL" id="LXQA011138890">
    <property type="protein sequence ID" value="MCI86378.1"/>
    <property type="molecule type" value="Genomic_DNA"/>
</dbReference>
<evidence type="ECO:0000313" key="1">
    <source>
        <dbReference type="EMBL" id="MCI86378.1"/>
    </source>
</evidence>